<comment type="caution">
    <text evidence="1">The sequence shown here is derived from an EMBL/GenBank/DDBJ whole genome shotgun (WGS) entry which is preliminary data.</text>
</comment>
<gene>
    <name evidence="1" type="ORF">Pph01_24310</name>
</gene>
<reference evidence="1 2" key="1">
    <citation type="submission" date="2021-01" db="EMBL/GenBank/DDBJ databases">
        <title>Whole genome shotgun sequence of Planotetraspora phitsanulokensis NBRC 104273.</title>
        <authorList>
            <person name="Komaki H."/>
            <person name="Tamura T."/>
        </authorList>
    </citation>
    <scope>NUCLEOTIDE SEQUENCE [LARGE SCALE GENOMIC DNA]</scope>
    <source>
        <strain evidence="1 2">NBRC 104273</strain>
    </source>
</reference>
<sequence length="71" mass="7578">MPAASATSRTVVDAYPRDANTSAAVASNSARRSARAAAVLSESRRRGLMEGQTSQGCWLETETISPVMYEE</sequence>
<dbReference type="Proteomes" id="UP000622547">
    <property type="component" value="Unassembled WGS sequence"/>
</dbReference>
<evidence type="ECO:0000313" key="1">
    <source>
        <dbReference type="EMBL" id="GII37428.1"/>
    </source>
</evidence>
<dbReference type="EMBL" id="BOOP01000009">
    <property type="protein sequence ID" value="GII37428.1"/>
    <property type="molecule type" value="Genomic_DNA"/>
</dbReference>
<evidence type="ECO:0000313" key="2">
    <source>
        <dbReference type="Proteomes" id="UP000622547"/>
    </source>
</evidence>
<protein>
    <submittedName>
        <fullName evidence="1">Uncharacterized protein</fullName>
    </submittedName>
</protein>
<dbReference type="AlphaFoldDB" id="A0A8J3XIB8"/>
<organism evidence="1 2">
    <name type="scientific">Planotetraspora phitsanulokensis</name>
    <dbReference type="NCBI Taxonomy" id="575192"/>
    <lineage>
        <taxon>Bacteria</taxon>
        <taxon>Bacillati</taxon>
        <taxon>Actinomycetota</taxon>
        <taxon>Actinomycetes</taxon>
        <taxon>Streptosporangiales</taxon>
        <taxon>Streptosporangiaceae</taxon>
        <taxon>Planotetraspora</taxon>
    </lineage>
</organism>
<keyword evidence="2" id="KW-1185">Reference proteome</keyword>
<accession>A0A8J3XIB8</accession>
<name>A0A8J3XIB8_9ACTN</name>
<proteinExistence type="predicted"/>